<keyword evidence="2 6" id="KW-0813">Transport</keyword>
<sequence length="237" mass="25063">MSKQKHVLSQYISEVIGTFLLVFFGCGAAILSQKLAGAFSPILIPFIFGGIVSVMIYAVGHISGAHFNPAVTIAFYCVKRFPGFRVPGYILSQCIGAILASLLHLMIFSDGGHNFGLTTLISTEALTLSYASGFLVEALLSFALMFVIISVATDSRAVGELAGIAIGTTVAIDAALGGVLTGASMNPARSLAPAILENDYSYISLYLFAPVVGTVLAAVVYEWIRCHRDEAEEHGCC</sequence>
<dbReference type="PROSITE" id="PS00221">
    <property type="entry name" value="MIP"/>
    <property type="match status" value="1"/>
</dbReference>
<evidence type="ECO:0000256" key="5">
    <source>
        <dbReference type="ARBA" id="ARBA00023136"/>
    </source>
</evidence>
<comment type="caution">
    <text evidence="8">The sequence shown here is derived from an EMBL/GenBank/DDBJ whole genome shotgun (WGS) entry which is preliminary data.</text>
</comment>
<dbReference type="Proteomes" id="UP000196531">
    <property type="component" value="Unassembled WGS sequence"/>
</dbReference>
<accession>A0A1Y5F4Z3</accession>
<dbReference type="Pfam" id="PF00230">
    <property type="entry name" value="MIP"/>
    <property type="match status" value="1"/>
</dbReference>
<evidence type="ECO:0000256" key="2">
    <source>
        <dbReference type="ARBA" id="ARBA00022448"/>
    </source>
</evidence>
<evidence type="ECO:0000256" key="4">
    <source>
        <dbReference type="ARBA" id="ARBA00022989"/>
    </source>
</evidence>
<dbReference type="SUPFAM" id="SSF81338">
    <property type="entry name" value="Aquaporin-like"/>
    <property type="match status" value="1"/>
</dbReference>
<feature type="transmembrane region" description="Helical" evidence="7">
    <location>
        <begin position="203"/>
        <end position="224"/>
    </location>
</feature>
<dbReference type="PANTHER" id="PTHR45724:SF13">
    <property type="entry name" value="AQUAPORIN NIP1-1-RELATED"/>
    <property type="match status" value="1"/>
</dbReference>
<dbReference type="GO" id="GO:0016020">
    <property type="term" value="C:membrane"/>
    <property type="evidence" value="ECO:0007669"/>
    <property type="project" value="UniProtKB-SubCell"/>
</dbReference>
<feature type="transmembrane region" description="Helical" evidence="7">
    <location>
        <begin position="161"/>
        <end position="183"/>
    </location>
</feature>
<dbReference type="GO" id="GO:0015267">
    <property type="term" value="F:channel activity"/>
    <property type="evidence" value="ECO:0007669"/>
    <property type="project" value="InterPro"/>
</dbReference>
<dbReference type="InterPro" id="IPR023271">
    <property type="entry name" value="Aquaporin-like"/>
</dbReference>
<evidence type="ECO:0000313" key="8">
    <source>
        <dbReference type="EMBL" id="OUR95721.1"/>
    </source>
</evidence>
<comment type="subcellular location">
    <subcellularLocation>
        <location evidence="1">Membrane</location>
        <topology evidence="1">Multi-pass membrane protein</topology>
    </subcellularLocation>
</comment>
<dbReference type="InterPro" id="IPR000425">
    <property type="entry name" value="MIP"/>
</dbReference>
<dbReference type="PROSITE" id="PS51257">
    <property type="entry name" value="PROKAR_LIPOPROTEIN"/>
    <property type="match status" value="1"/>
</dbReference>
<reference evidence="9" key="1">
    <citation type="journal article" date="2017" name="Proc. Natl. Acad. Sci. U.S.A.">
        <title>Simulation of Deepwater Horizon oil plume reveals substrate specialization within a complex community of hydrocarbon-degraders.</title>
        <authorList>
            <person name="Hu P."/>
            <person name="Dubinsky E.A."/>
            <person name="Probst A.J."/>
            <person name="Wang J."/>
            <person name="Sieber C.M.K."/>
            <person name="Tom L.M."/>
            <person name="Gardinali P."/>
            <person name="Banfield J.F."/>
            <person name="Atlas R.M."/>
            <person name="Andersen G.L."/>
        </authorList>
    </citation>
    <scope>NUCLEOTIDE SEQUENCE [LARGE SCALE GENOMIC DNA]</scope>
</reference>
<evidence type="ECO:0000313" key="9">
    <source>
        <dbReference type="Proteomes" id="UP000196531"/>
    </source>
</evidence>
<evidence type="ECO:0008006" key="10">
    <source>
        <dbReference type="Google" id="ProtNLM"/>
    </source>
</evidence>
<evidence type="ECO:0000256" key="3">
    <source>
        <dbReference type="ARBA" id="ARBA00022692"/>
    </source>
</evidence>
<feature type="transmembrane region" description="Helical" evidence="7">
    <location>
        <begin position="128"/>
        <end position="149"/>
    </location>
</feature>
<dbReference type="AlphaFoldDB" id="A0A1Y5F4Z3"/>
<organism evidence="8 9">
    <name type="scientific">Halobacteriovorax marinus</name>
    <dbReference type="NCBI Taxonomy" id="97084"/>
    <lineage>
        <taxon>Bacteria</taxon>
        <taxon>Pseudomonadati</taxon>
        <taxon>Bdellovibrionota</taxon>
        <taxon>Bacteriovoracia</taxon>
        <taxon>Bacteriovoracales</taxon>
        <taxon>Halobacteriovoraceae</taxon>
        <taxon>Halobacteriovorax</taxon>
    </lineage>
</organism>
<evidence type="ECO:0000256" key="6">
    <source>
        <dbReference type="RuleBase" id="RU000477"/>
    </source>
</evidence>
<dbReference type="EMBL" id="MAAO01000007">
    <property type="protein sequence ID" value="OUR95721.1"/>
    <property type="molecule type" value="Genomic_DNA"/>
</dbReference>
<name>A0A1Y5F4Z3_9BACT</name>
<keyword evidence="4 7" id="KW-1133">Transmembrane helix</keyword>
<gene>
    <name evidence="8" type="ORF">A9Q84_14565</name>
</gene>
<proteinExistence type="inferred from homology"/>
<dbReference type="Gene3D" id="1.20.1080.10">
    <property type="entry name" value="Glycerol uptake facilitator protein"/>
    <property type="match status" value="1"/>
</dbReference>
<evidence type="ECO:0000256" key="1">
    <source>
        <dbReference type="ARBA" id="ARBA00004141"/>
    </source>
</evidence>
<dbReference type="InterPro" id="IPR022357">
    <property type="entry name" value="MIP_CS"/>
</dbReference>
<keyword evidence="3 6" id="KW-0812">Transmembrane</keyword>
<protein>
    <recommendedName>
        <fullName evidence="10">Aquaporin</fullName>
    </recommendedName>
</protein>
<comment type="similarity">
    <text evidence="6">Belongs to the MIP/aquaporin (TC 1.A.8) family.</text>
</comment>
<feature type="transmembrane region" description="Helical" evidence="7">
    <location>
        <begin position="89"/>
        <end position="108"/>
    </location>
</feature>
<keyword evidence="5 7" id="KW-0472">Membrane</keyword>
<dbReference type="PRINTS" id="PR00783">
    <property type="entry name" value="MINTRINSICP"/>
</dbReference>
<dbReference type="PANTHER" id="PTHR45724">
    <property type="entry name" value="AQUAPORIN NIP2-1"/>
    <property type="match status" value="1"/>
</dbReference>
<dbReference type="CDD" id="cd00333">
    <property type="entry name" value="MIP"/>
    <property type="match status" value="1"/>
</dbReference>
<dbReference type="InterPro" id="IPR034294">
    <property type="entry name" value="Aquaporin_transptr"/>
</dbReference>
<evidence type="ECO:0000256" key="7">
    <source>
        <dbReference type="SAM" id="Phobius"/>
    </source>
</evidence>
<feature type="transmembrane region" description="Helical" evidence="7">
    <location>
        <begin position="38"/>
        <end position="59"/>
    </location>
</feature>
<feature type="transmembrane region" description="Helical" evidence="7">
    <location>
        <begin position="12"/>
        <end position="32"/>
    </location>
</feature>